<dbReference type="KEGG" id="spu:105440596"/>
<dbReference type="InParanoid" id="A0A7M7PCD5"/>
<dbReference type="PANTHER" id="PTHR34605">
    <property type="entry name" value="PHAGE_INTEGRASE DOMAIN-CONTAINING PROTEIN"/>
    <property type="match status" value="1"/>
</dbReference>
<dbReference type="PANTHER" id="PTHR34605:SF4">
    <property type="entry name" value="DNA ADENINE METHYLTRANSFERASE"/>
    <property type="match status" value="1"/>
</dbReference>
<name>A0A7M7PCD5_STRPU</name>
<proteinExistence type="predicted"/>
<organism evidence="4 5">
    <name type="scientific">Strongylocentrotus purpuratus</name>
    <name type="common">Purple sea urchin</name>
    <dbReference type="NCBI Taxonomy" id="7668"/>
    <lineage>
        <taxon>Eukaryota</taxon>
        <taxon>Metazoa</taxon>
        <taxon>Echinodermata</taxon>
        <taxon>Eleutherozoa</taxon>
        <taxon>Echinozoa</taxon>
        <taxon>Echinoidea</taxon>
        <taxon>Euechinoidea</taxon>
        <taxon>Echinacea</taxon>
        <taxon>Camarodonta</taxon>
        <taxon>Echinidea</taxon>
        <taxon>Strongylocentrotidae</taxon>
        <taxon>Strongylocentrotus</taxon>
    </lineage>
</organism>
<dbReference type="InterPro" id="IPR013762">
    <property type="entry name" value="Integrase-like_cat_sf"/>
</dbReference>
<dbReference type="InterPro" id="IPR002104">
    <property type="entry name" value="Integrase_catalytic"/>
</dbReference>
<evidence type="ECO:0000313" key="5">
    <source>
        <dbReference type="Proteomes" id="UP000007110"/>
    </source>
</evidence>
<dbReference type="GO" id="GO:0006310">
    <property type="term" value="P:DNA recombination"/>
    <property type="evidence" value="ECO:0007669"/>
    <property type="project" value="UniProtKB-KW"/>
</dbReference>
<dbReference type="EnsemblMetazoa" id="XM_030992802">
    <property type="protein sequence ID" value="XP_030848662"/>
    <property type="gene ID" value="LOC105440596"/>
</dbReference>
<dbReference type="GO" id="GO:0015074">
    <property type="term" value="P:DNA integration"/>
    <property type="evidence" value="ECO:0007669"/>
    <property type="project" value="InterPro"/>
</dbReference>
<dbReference type="GeneID" id="105440596"/>
<keyword evidence="1" id="KW-0238">DNA-binding</keyword>
<evidence type="ECO:0000313" key="4">
    <source>
        <dbReference type="EnsemblMetazoa" id="XP_030848662"/>
    </source>
</evidence>
<keyword evidence="5" id="KW-1185">Reference proteome</keyword>
<dbReference type="InterPro" id="IPR011010">
    <property type="entry name" value="DNA_brk_join_enz"/>
</dbReference>
<dbReference type="InterPro" id="IPR052925">
    <property type="entry name" value="Phage_Integrase-like_Recomb"/>
</dbReference>
<reference evidence="5" key="1">
    <citation type="submission" date="2015-02" db="EMBL/GenBank/DDBJ databases">
        <title>Genome sequencing for Strongylocentrotus purpuratus.</title>
        <authorList>
            <person name="Murali S."/>
            <person name="Liu Y."/>
            <person name="Vee V."/>
            <person name="English A."/>
            <person name="Wang M."/>
            <person name="Skinner E."/>
            <person name="Han Y."/>
            <person name="Muzny D.M."/>
            <person name="Worley K.C."/>
            <person name="Gibbs R.A."/>
        </authorList>
    </citation>
    <scope>NUCLEOTIDE SEQUENCE</scope>
</reference>
<dbReference type="Pfam" id="PF00589">
    <property type="entry name" value="Phage_integrase"/>
    <property type="match status" value="1"/>
</dbReference>
<sequence length="375" mass="41754">MRHAGPSVSASDIPNFPTTNLISTDADAMMMEPVVAPDLSKVEVLPKKLDRNQPDRITSDHKSLQKVLMASRATSTVAKYRKAFEDWKSWCAINCVCELPAQKADIARYYMSMYNNDAPYSRIEGAHFGIKWFLDCSPVTEVNPCNSRFLHLLLAGLKRILAHPKCKKEPITPDILNKLVNKYGCSNCLKEARLCSMTLLAYAGFFRHAELVELRECDISVHTSHVKCFIQHSKTDQYREGAWVIIAATGKPTCPVAMLNKYMLLGDIIPGSSEEYLFRPLTLKKSLKKYVLRGGKLSYTTCRDLFKAALSSIGLDSSYFGLHSLRAGGASAAAALGISDRLFKKHGRWKSDSAKDGYVKESFKNQLSVSLNIGI</sequence>
<dbReference type="OMA" id="MHELACL"/>
<dbReference type="RefSeq" id="XP_030848662.1">
    <property type="nucleotide sequence ID" value="XM_030992802.1"/>
</dbReference>
<dbReference type="Gene3D" id="1.10.150.130">
    <property type="match status" value="1"/>
</dbReference>
<dbReference type="GO" id="GO:0003677">
    <property type="term" value="F:DNA binding"/>
    <property type="evidence" value="ECO:0007669"/>
    <property type="project" value="UniProtKB-KW"/>
</dbReference>
<protein>
    <recommendedName>
        <fullName evidence="3">Tyr recombinase domain-containing protein</fullName>
    </recommendedName>
</protein>
<dbReference type="AlphaFoldDB" id="A0A7M7PCD5"/>
<feature type="domain" description="Tyr recombinase" evidence="3">
    <location>
        <begin position="166"/>
        <end position="371"/>
    </location>
</feature>
<accession>A0A7M7PCD5</accession>
<reference evidence="4" key="2">
    <citation type="submission" date="2021-01" db="UniProtKB">
        <authorList>
            <consortium name="EnsemblMetazoa"/>
        </authorList>
    </citation>
    <scope>IDENTIFICATION</scope>
</reference>
<dbReference type="InterPro" id="IPR010998">
    <property type="entry name" value="Integrase_recombinase_N"/>
</dbReference>
<evidence type="ECO:0000256" key="2">
    <source>
        <dbReference type="ARBA" id="ARBA00023172"/>
    </source>
</evidence>
<evidence type="ECO:0000259" key="3">
    <source>
        <dbReference type="PROSITE" id="PS51898"/>
    </source>
</evidence>
<dbReference type="PROSITE" id="PS51898">
    <property type="entry name" value="TYR_RECOMBINASE"/>
    <property type="match status" value="1"/>
</dbReference>
<keyword evidence="2" id="KW-0233">DNA recombination</keyword>
<dbReference type="SUPFAM" id="SSF47823">
    <property type="entry name" value="lambda integrase-like, N-terminal domain"/>
    <property type="match status" value="1"/>
</dbReference>
<dbReference type="Gene3D" id="1.10.443.10">
    <property type="entry name" value="Intergrase catalytic core"/>
    <property type="match status" value="1"/>
</dbReference>
<dbReference type="SUPFAM" id="SSF56349">
    <property type="entry name" value="DNA breaking-rejoining enzymes"/>
    <property type="match status" value="1"/>
</dbReference>
<dbReference type="Proteomes" id="UP000007110">
    <property type="component" value="Unassembled WGS sequence"/>
</dbReference>
<dbReference type="OrthoDB" id="6153853at2759"/>
<evidence type="ECO:0000256" key="1">
    <source>
        <dbReference type="ARBA" id="ARBA00023125"/>
    </source>
</evidence>